<dbReference type="KEGG" id="cyc:PCC7424_4346"/>
<sequence>MNFFDCVTRSIETSSGMIYLTNDNQKFFLFTEQRCRHQSNNKKSWSSEPVRSWSLPKYSNWPSGRAAREPFGFLRLRSGQVAQDKSLGTSRSGLMKCFWRRSVGVNDELAQQELLKRFTHASVKMLS</sequence>
<gene>
    <name evidence="1" type="ordered locus">PCC7424_4346</name>
</gene>
<reference evidence="2" key="1">
    <citation type="journal article" date="2011" name="MBio">
        <title>Novel metabolic attributes of the genus Cyanothece, comprising a group of unicellular nitrogen-fixing Cyanobacteria.</title>
        <authorList>
            <person name="Bandyopadhyay A."/>
            <person name="Elvitigala T."/>
            <person name="Welsh E."/>
            <person name="Stockel J."/>
            <person name="Liberton M."/>
            <person name="Min H."/>
            <person name="Sherman L.A."/>
            <person name="Pakrasi H.B."/>
        </authorList>
    </citation>
    <scope>NUCLEOTIDE SEQUENCE [LARGE SCALE GENOMIC DNA]</scope>
    <source>
        <strain evidence="2">PCC 7424</strain>
    </source>
</reference>
<dbReference type="STRING" id="65393.PCC7424_4346"/>
<keyword evidence="2" id="KW-1185">Reference proteome</keyword>
<proteinExistence type="predicted"/>
<organism evidence="1 2">
    <name type="scientific">Gloeothece citriformis (strain PCC 7424)</name>
    <name type="common">Cyanothece sp. (strain PCC 7424)</name>
    <dbReference type="NCBI Taxonomy" id="65393"/>
    <lineage>
        <taxon>Bacteria</taxon>
        <taxon>Bacillati</taxon>
        <taxon>Cyanobacteriota</taxon>
        <taxon>Cyanophyceae</taxon>
        <taxon>Oscillatoriophycideae</taxon>
        <taxon>Chroococcales</taxon>
        <taxon>Aphanothecaceae</taxon>
        <taxon>Gloeothece</taxon>
        <taxon>Gloeothece citriformis</taxon>
    </lineage>
</organism>
<protein>
    <submittedName>
        <fullName evidence="1">Uncharacterized protein</fullName>
    </submittedName>
</protein>
<evidence type="ECO:0000313" key="2">
    <source>
        <dbReference type="Proteomes" id="UP000002384"/>
    </source>
</evidence>
<dbReference type="AlphaFoldDB" id="B7K713"/>
<dbReference type="Proteomes" id="UP000002384">
    <property type="component" value="Chromosome"/>
</dbReference>
<dbReference type="HOGENOM" id="CLU_1966911_0_0_3"/>
<name>B7K713_GLOC7</name>
<accession>B7K713</accession>
<dbReference type="EMBL" id="CP001291">
    <property type="protein sequence ID" value="ACK72712.1"/>
    <property type="molecule type" value="Genomic_DNA"/>
</dbReference>
<evidence type="ECO:0000313" key="1">
    <source>
        <dbReference type="EMBL" id="ACK72712.1"/>
    </source>
</evidence>